<comment type="caution">
    <text evidence="15">The sequence shown here is derived from an EMBL/GenBank/DDBJ whole genome shotgun (WGS) entry which is preliminary data.</text>
</comment>
<dbReference type="GO" id="GO:0016746">
    <property type="term" value="F:acyltransferase activity"/>
    <property type="evidence" value="ECO:0007669"/>
    <property type="project" value="InterPro"/>
</dbReference>
<feature type="domain" description="Lipoyl-binding" evidence="13">
    <location>
        <begin position="4"/>
        <end position="79"/>
    </location>
</feature>
<protein>
    <submittedName>
        <fullName evidence="15">Dihydrolipoamide dehydrogenase</fullName>
    </submittedName>
</protein>
<proteinExistence type="inferred from homology"/>
<dbReference type="SUPFAM" id="SSF55424">
    <property type="entry name" value="FAD/NAD-linked reductases, dimerisation (C-terminal) domain"/>
    <property type="match status" value="1"/>
</dbReference>
<comment type="cofactor">
    <cofactor evidence="2">
        <name>FAD</name>
        <dbReference type="ChEBI" id="CHEBI:57692"/>
    </cofactor>
</comment>
<dbReference type="GO" id="GO:0004148">
    <property type="term" value="F:dihydrolipoyl dehydrogenase (NADH) activity"/>
    <property type="evidence" value="ECO:0007669"/>
    <property type="project" value="TreeGrafter"/>
</dbReference>
<dbReference type="SUPFAM" id="SSF47005">
    <property type="entry name" value="Peripheral subunit-binding domain of 2-oxo acid dehydrogenase complex"/>
    <property type="match status" value="1"/>
</dbReference>
<evidence type="ECO:0000313" key="16">
    <source>
        <dbReference type="Proteomes" id="UP000295707"/>
    </source>
</evidence>
<dbReference type="InterPro" id="IPR023753">
    <property type="entry name" value="FAD/NAD-binding_dom"/>
</dbReference>
<dbReference type="PROSITE" id="PS00076">
    <property type="entry name" value="PYRIDINE_REDOX_1"/>
    <property type="match status" value="1"/>
</dbReference>
<dbReference type="Pfam" id="PF02852">
    <property type="entry name" value="Pyr_redox_dim"/>
    <property type="match status" value="1"/>
</dbReference>
<evidence type="ECO:0000256" key="11">
    <source>
        <dbReference type="ARBA" id="ARBA00023284"/>
    </source>
</evidence>
<comment type="similarity">
    <text evidence="3">Belongs to the 2-oxoacid dehydrogenase family.</text>
</comment>
<keyword evidence="6" id="KW-0450">Lipoyl</keyword>
<organism evidence="15 16">
    <name type="scientific">Thiogranum longum</name>
    <dbReference type="NCBI Taxonomy" id="1537524"/>
    <lineage>
        <taxon>Bacteria</taxon>
        <taxon>Pseudomonadati</taxon>
        <taxon>Pseudomonadota</taxon>
        <taxon>Gammaproteobacteria</taxon>
        <taxon>Chromatiales</taxon>
        <taxon>Ectothiorhodospiraceae</taxon>
        <taxon>Thiogranum</taxon>
    </lineage>
</organism>
<dbReference type="PROSITE" id="PS50968">
    <property type="entry name" value="BIOTINYL_LIPOYL"/>
    <property type="match status" value="2"/>
</dbReference>
<evidence type="ECO:0000313" key="15">
    <source>
        <dbReference type="EMBL" id="TCK19098.1"/>
    </source>
</evidence>
<feature type="domain" description="Lipoyl-binding" evidence="13">
    <location>
        <begin position="133"/>
        <end position="208"/>
    </location>
</feature>
<evidence type="ECO:0000256" key="1">
    <source>
        <dbReference type="ARBA" id="ARBA00001938"/>
    </source>
</evidence>
<dbReference type="InterPro" id="IPR023213">
    <property type="entry name" value="CAT-like_dom_sf"/>
</dbReference>
<evidence type="ECO:0000256" key="6">
    <source>
        <dbReference type="ARBA" id="ARBA00022823"/>
    </source>
</evidence>
<dbReference type="PANTHER" id="PTHR22912:SF151">
    <property type="entry name" value="DIHYDROLIPOYL DEHYDROGENASE, MITOCHONDRIAL"/>
    <property type="match status" value="1"/>
</dbReference>
<dbReference type="PROSITE" id="PS51826">
    <property type="entry name" value="PSBD"/>
    <property type="match status" value="1"/>
</dbReference>
<keyword evidence="11" id="KW-0676">Redox-active center</keyword>
<name>A0A4R1HCC9_9GAMM</name>
<evidence type="ECO:0000259" key="13">
    <source>
        <dbReference type="PROSITE" id="PS50968"/>
    </source>
</evidence>
<dbReference type="RefSeq" id="WP_132973470.1">
    <property type="nucleotide sequence ID" value="NZ_SMFX01000001.1"/>
</dbReference>
<evidence type="ECO:0000256" key="5">
    <source>
        <dbReference type="ARBA" id="ARBA00022630"/>
    </source>
</evidence>
<dbReference type="Gene3D" id="4.10.320.10">
    <property type="entry name" value="E3-binding domain"/>
    <property type="match status" value="1"/>
</dbReference>
<dbReference type="InterPro" id="IPR012999">
    <property type="entry name" value="Pyr_OxRdtase_I_AS"/>
</dbReference>
<dbReference type="FunFam" id="3.30.390.30:FF:000001">
    <property type="entry name" value="Dihydrolipoyl dehydrogenase"/>
    <property type="match status" value="1"/>
</dbReference>
<dbReference type="OrthoDB" id="9800167at2"/>
<evidence type="ECO:0000256" key="10">
    <source>
        <dbReference type="ARBA" id="ARBA00023157"/>
    </source>
</evidence>
<evidence type="ECO:0000259" key="14">
    <source>
        <dbReference type="PROSITE" id="PS51826"/>
    </source>
</evidence>
<comment type="similarity">
    <text evidence="4">Belongs to the class-I pyridine nucleotide-disulfide oxidoreductase family.</text>
</comment>
<reference evidence="15 16" key="1">
    <citation type="submission" date="2019-03" db="EMBL/GenBank/DDBJ databases">
        <title>Genomic Encyclopedia of Type Strains, Phase IV (KMG-IV): sequencing the most valuable type-strain genomes for metagenomic binning, comparative biology and taxonomic classification.</title>
        <authorList>
            <person name="Goeker M."/>
        </authorList>
    </citation>
    <scope>NUCLEOTIDE SEQUENCE [LARGE SCALE GENOMIC DNA]</scope>
    <source>
        <strain evidence="15 16">DSM 19610</strain>
    </source>
</reference>
<comment type="cofactor">
    <cofactor evidence="1">
        <name>(R)-lipoate</name>
        <dbReference type="ChEBI" id="CHEBI:83088"/>
    </cofactor>
</comment>
<dbReference type="SUPFAM" id="SSF52777">
    <property type="entry name" value="CoA-dependent acyltransferases"/>
    <property type="match status" value="1"/>
</dbReference>
<dbReference type="InterPro" id="IPR011053">
    <property type="entry name" value="Single_hybrid_motif"/>
</dbReference>
<keyword evidence="5" id="KW-0285">Flavoprotein</keyword>
<dbReference type="InterPro" id="IPR001078">
    <property type="entry name" value="2-oxoacid_DH_actylTfrase"/>
</dbReference>
<evidence type="ECO:0000256" key="3">
    <source>
        <dbReference type="ARBA" id="ARBA00007317"/>
    </source>
</evidence>
<dbReference type="InterPro" id="IPR016156">
    <property type="entry name" value="FAD/NAD-linked_Rdtase_dimer_sf"/>
</dbReference>
<evidence type="ECO:0000256" key="7">
    <source>
        <dbReference type="ARBA" id="ARBA00022827"/>
    </source>
</evidence>
<dbReference type="Gene3D" id="3.30.390.30">
    <property type="match status" value="1"/>
</dbReference>
<dbReference type="PANTHER" id="PTHR22912">
    <property type="entry name" value="DISULFIDE OXIDOREDUCTASE"/>
    <property type="match status" value="1"/>
</dbReference>
<dbReference type="Gene3D" id="3.50.50.60">
    <property type="entry name" value="FAD/NAD(P)-binding domain"/>
    <property type="match status" value="2"/>
</dbReference>
<dbReference type="EMBL" id="SMFX01000001">
    <property type="protein sequence ID" value="TCK19098.1"/>
    <property type="molecule type" value="Genomic_DNA"/>
</dbReference>
<dbReference type="Pfam" id="PF00198">
    <property type="entry name" value="2-oxoacid_dh"/>
    <property type="match status" value="1"/>
</dbReference>
<feature type="region of interest" description="Disordered" evidence="12">
    <location>
        <begin position="228"/>
        <end position="269"/>
    </location>
</feature>
<gene>
    <name evidence="15" type="ORF">DFR30_2392</name>
</gene>
<dbReference type="InterPro" id="IPR000089">
    <property type="entry name" value="Biotin_lipoyl"/>
</dbReference>
<keyword evidence="9" id="KW-0520">NAD</keyword>
<dbReference type="CDD" id="cd06849">
    <property type="entry name" value="lipoyl_domain"/>
    <property type="match status" value="2"/>
</dbReference>
<dbReference type="InterPro" id="IPR050151">
    <property type="entry name" value="Class-I_Pyr_Nuc-Dis_Oxidored"/>
</dbReference>
<dbReference type="Pfam" id="PF02817">
    <property type="entry name" value="E3_binding"/>
    <property type="match status" value="1"/>
</dbReference>
<dbReference type="PRINTS" id="PR00411">
    <property type="entry name" value="PNDRDTASEI"/>
</dbReference>
<dbReference type="InterPro" id="IPR004099">
    <property type="entry name" value="Pyr_nucl-diS_OxRdtase_dimer"/>
</dbReference>
<sequence length="1031" mass="108566">MAEPYVIKMPQLSDTMTEGVVVSWEKNVGDKVERGDIVATVETDKAIMDVEVFRDGYLSGPLAPVDSTVPVGEPMGYLVSSADEVNSGDAPAPAVTAQEPATAAGTVAEEPAKAPVAEVEQASAEAVAPEGATHTIIMPQLSDTMTEGILVSWEKDIGDKVKRGDIVAQVETDKAIMDVEVFRDGYLSGPRVPVDATVPVGAPLAYLVDSADKVVNEDAVPATLPKSDSVKVSAEADQSAASTPQAAVPASPAVITAGGTPAPRPHGRGATPYARAVAGARGIDLSGLGGTGPGGAIVAADVHAAQPTAASATVGFPQVDVPGNGRPMNKLEKAISDAMTSSLSMPTFHVTAHIKLGALIKASKAQGASVTVTIARACAMAMQQYPKMNWCYQPQDKLIERSNVDIGMAVSADGGGLVVPVLRNCESRDLADLGEDWKDLVGRARKRRLKPEEYTGSTFQISNMGMFGVSHFDAIATPGIAAILAISANTEQGSPFTITADHRVVNGAEVALYLNALKELIEQPDSWMGPSGPAIPEGNWDYDVVVVGGGPGGEDCARDLVAHGLKVAMINDSPLPGGECLWRGCIPSKAWRAAADRIRDRLHDSHLGITPGKPKLDWKALETTRRKVLETRGDMALKTDKGVKIKYIQGFGRFVDDHTVFVDTSGNQADPHTRAENASKPSGETMTFGCAVIATGAPPFVPPIPGAVEGLVEGGGVLTSDTVWQLEQQPKKLVVIGGGAIGLEMAQIFQDFGTHVTLLEAKDRILAEVEPEIAKHLTGVLNDDPRLTVHTSVQIDKISGKAGAVTVKYKDSDGKAHTTKVDYIIMGTGKRPVLDGLDLDKAGVASEHSIIKADARCRTNVPHIFAIGDVIGGLMLAHTAAQQGRVAAATILGEDMKYDQDKDCGVIFTRPEAAFVGLSVDQAKAKGIDAVEAKVPMSIDAKAMINNELHGMIKIVADKKTQRVIGVHLLADHADTLIGEAVMMVSADLTLEQVGHAIHPHPTQTELFGELARRLGSRLRRSAKMKSRSKD</sequence>
<keyword evidence="10" id="KW-1015">Disulfide bond</keyword>
<accession>A0A4R1HCC9</accession>
<dbReference type="Gene3D" id="3.30.559.10">
    <property type="entry name" value="Chloramphenicol acetyltransferase-like domain"/>
    <property type="match status" value="1"/>
</dbReference>
<evidence type="ECO:0000256" key="8">
    <source>
        <dbReference type="ARBA" id="ARBA00023002"/>
    </source>
</evidence>
<keyword evidence="16" id="KW-1185">Reference proteome</keyword>
<keyword evidence="7" id="KW-0274">FAD</keyword>
<evidence type="ECO:0000256" key="9">
    <source>
        <dbReference type="ARBA" id="ARBA00023027"/>
    </source>
</evidence>
<dbReference type="GO" id="GO:0006103">
    <property type="term" value="P:2-oxoglutarate metabolic process"/>
    <property type="evidence" value="ECO:0007669"/>
    <property type="project" value="TreeGrafter"/>
</dbReference>
<dbReference type="Pfam" id="PF07992">
    <property type="entry name" value="Pyr_redox_2"/>
    <property type="match status" value="1"/>
</dbReference>
<dbReference type="Gene3D" id="2.40.50.100">
    <property type="match status" value="2"/>
</dbReference>
<dbReference type="SUPFAM" id="SSF51230">
    <property type="entry name" value="Single hybrid motif"/>
    <property type="match status" value="2"/>
</dbReference>
<dbReference type="Pfam" id="PF00364">
    <property type="entry name" value="Biotin_lipoyl"/>
    <property type="match status" value="2"/>
</dbReference>
<dbReference type="Proteomes" id="UP000295707">
    <property type="component" value="Unassembled WGS sequence"/>
</dbReference>
<evidence type="ECO:0000256" key="12">
    <source>
        <dbReference type="SAM" id="MobiDB-lite"/>
    </source>
</evidence>
<dbReference type="AlphaFoldDB" id="A0A4R1HCC9"/>
<keyword evidence="8" id="KW-0560">Oxidoreductase</keyword>
<dbReference type="InterPro" id="IPR036625">
    <property type="entry name" value="E3-bd_dom_sf"/>
</dbReference>
<dbReference type="InterPro" id="IPR004167">
    <property type="entry name" value="PSBD"/>
</dbReference>
<evidence type="ECO:0000256" key="2">
    <source>
        <dbReference type="ARBA" id="ARBA00001974"/>
    </source>
</evidence>
<dbReference type="GO" id="GO:0050660">
    <property type="term" value="F:flavin adenine dinucleotide binding"/>
    <property type="evidence" value="ECO:0007669"/>
    <property type="project" value="TreeGrafter"/>
</dbReference>
<dbReference type="InterPro" id="IPR036188">
    <property type="entry name" value="FAD/NAD-bd_sf"/>
</dbReference>
<dbReference type="InterPro" id="IPR003016">
    <property type="entry name" value="2-oxoA_DH_lipoyl-BS"/>
</dbReference>
<dbReference type="PRINTS" id="PR00368">
    <property type="entry name" value="FADPNR"/>
</dbReference>
<dbReference type="PROSITE" id="PS00189">
    <property type="entry name" value="LIPOYL"/>
    <property type="match status" value="2"/>
</dbReference>
<evidence type="ECO:0000256" key="4">
    <source>
        <dbReference type="ARBA" id="ARBA00007532"/>
    </source>
</evidence>
<feature type="domain" description="Peripheral subunit-binding (PSBD)" evidence="14">
    <location>
        <begin position="269"/>
        <end position="306"/>
    </location>
</feature>
<dbReference type="SUPFAM" id="SSF51905">
    <property type="entry name" value="FAD/NAD(P)-binding domain"/>
    <property type="match status" value="1"/>
</dbReference>